<dbReference type="Gene3D" id="2.60.40.3330">
    <property type="match status" value="1"/>
</dbReference>
<evidence type="ECO:0000313" key="3">
    <source>
        <dbReference type="WBParaSite" id="Hba_17576"/>
    </source>
</evidence>
<accession>A0A1I7XJU0</accession>
<dbReference type="AlphaFoldDB" id="A0A1I7XJU0"/>
<keyword evidence="1" id="KW-0732">Signal</keyword>
<evidence type="ECO:0000313" key="2">
    <source>
        <dbReference type="Proteomes" id="UP000095283"/>
    </source>
</evidence>
<evidence type="ECO:0000256" key="1">
    <source>
        <dbReference type="SAM" id="SignalP"/>
    </source>
</evidence>
<protein>
    <submittedName>
        <fullName evidence="3">Transthyretin-like family protein</fullName>
    </submittedName>
</protein>
<sequence>MLRSIVFFCLAGITSGLFWGLVGRDQAVAVTGKFTCNGRPAPNIRVKLYEKEATENGPRNKGAHLTIRKV</sequence>
<feature type="signal peptide" evidence="1">
    <location>
        <begin position="1"/>
        <end position="16"/>
    </location>
</feature>
<dbReference type="WBParaSite" id="Hba_17576">
    <property type="protein sequence ID" value="Hba_17576"/>
    <property type="gene ID" value="Hba_17576"/>
</dbReference>
<name>A0A1I7XJU0_HETBA</name>
<proteinExistence type="predicted"/>
<keyword evidence="2" id="KW-1185">Reference proteome</keyword>
<dbReference type="InterPro" id="IPR038479">
    <property type="entry name" value="Transthyretin-like_sf"/>
</dbReference>
<dbReference type="Proteomes" id="UP000095283">
    <property type="component" value="Unplaced"/>
</dbReference>
<feature type="chain" id="PRO_5009311220" evidence="1">
    <location>
        <begin position="17"/>
        <end position="70"/>
    </location>
</feature>
<organism evidence="2 3">
    <name type="scientific">Heterorhabditis bacteriophora</name>
    <name type="common">Entomopathogenic nematode worm</name>
    <dbReference type="NCBI Taxonomy" id="37862"/>
    <lineage>
        <taxon>Eukaryota</taxon>
        <taxon>Metazoa</taxon>
        <taxon>Ecdysozoa</taxon>
        <taxon>Nematoda</taxon>
        <taxon>Chromadorea</taxon>
        <taxon>Rhabditida</taxon>
        <taxon>Rhabditina</taxon>
        <taxon>Rhabditomorpha</taxon>
        <taxon>Strongyloidea</taxon>
        <taxon>Heterorhabditidae</taxon>
        <taxon>Heterorhabditis</taxon>
    </lineage>
</organism>
<reference evidence="3" key="1">
    <citation type="submission" date="2016-11" db="UniProtKB">
        <authorList>
            <consortium name="WormBaseParasite"/>
        </authorList>
    </citation>
    <scope>IDENTIFICATION</scope>
</reference>